<organism evidence="2 3">
    <name type="scientific">Stephania japonica</name>
    <dbReference type="NCBI Taxonomy" id="461633"/>
    <lineage>
        <taxon>Eukaryota</taxon>
        <taxon>Viridiplantae</taxon>
        <taxon>Streptophyta</taxon>
        <taxon>Embryophyta</taxon>
        <taxon>Tracheophyta</taxon>
        <taxon>Spermatophyta</taxon>
        <taxon>Magnoliopsida</taxon>
        <taxon>Ranunculales</taxon>
        <taxon>Menispermaceae</taxon>
        <taxon>Menispermoideae</taxon>
        <taxon>Cissampelideae</taxon>
        <taxon>Stephania</taxon>
    </lineage>
</organism>
<keyword evidence="3" id="KW-1185">Reference proteome</keyword>
<dbReference type="InterPro" id="IPR038930">
    <property type="entry name" value="CEP13/CEP14"/>
</dbReference>
<dbReference type="PROSITE" id="PS51257">
    <property type="entry name" value="PROKAR_LIPOPROTEIN"/>
    <property type="match status" value="1"/>
</dbReference>
<reference evidence="2 3" key="1">
    <citation type="submission" date="2024-01" db="EMBL/GenBank/DDBJ databases">
        <title>Genome assemblies of Stephania.</title>
        <authorList>
            <person name="Yang L."/>
        </authorList>
    </citation>
    <scope>NUCLEOTIDE SEQUENCE [LARGE SCALE GENOMIC DNA]</scope>
    <source>
        <strain evidence="2">QJT</strain>
        <tissue evidence="2">Leaf</tissue>
    </source>
</reference>
<feature type="chain" id="PRO_5042936492" description="Precursor of CEP14" evidence="1">
    <location>
        <begin position="26"/>
        <end position="98"/>
    </location>
</feature>
<evidence type="ECO:0000313" key="3">
    <source>
        <dbReference type="Proteomes" id="UP001417504"/>
    </source>
</evidence>
<name>A0AAP0HG90_9MAGN</name>
<dbReference type="Proteomes" id="UP001417504">
    <property type="component" value="Unassembled WGS sequence"/>
</dbReference>
<feature type="signal peptide" evidence="1">
    <location>
        <begin position="1"/>
        <end position="25"/>
    </location>
</feature>
<sequence>MARLFWVVLYFSVLLGCFVPSTTEARKLLRSIEEKKVMLTVPALEDSLVLSALPKGTSPPSAPSKKGHSVVIDEKLFAMHFASIDRILRSVPSPGVGH</sequence>
<evidence type="ECO:0008006" key="4">
    <source>
        <dbReference type="Google" id="ProtNLM"/>
    </source>
</evidence>
<protein>
    <recommendedName>
        <fullName evidence="4">Precursor of CEP14</fullName>
    </recommendedName>
</protein>
<dbReference type="GO" id="GO:0006970">
    <property type="term" value="P:response to osmotic stress"/>
    <property type="evidence" value="ECO:0007669"/>
    <property type="project" value="InterPro"/>
</dbReference>
<proteinExistence type="predicted"/>
<accession>A0AAP0HG90</accession>
<gene>
    <name evidence="2" type="ORF">Sjap_026180</name>
</gene>
<keyword evidence="1" id="KW-0732">Signal</keyword>
<dbReference type="AlphaFoldDB" id="A0AAP0HG90"/>
<evidence type="ECO:0000256" key="1">
    <source>
        <dbReference type="SAM" id="SignalP"/>
    </source>
</evidence>
<dbReference type="PANTHER" id="PTHR37180:SF2">
    <property type="entry name" value="PRECURSOR OF CEP14"/>
    <property type="match status" value="1"/>
</dbReference>
<evidence type="ECO:0000313" key="2">
    <source>
        <dbReference type="EMBL" id="KAK9085769.1"/>
    </source>
</evidence>
<dbReference type="EMBL" id="JBBNAE010000011">
    <property type="protein sequence ID" value="KAK9085769.1"/>
    <property type="molecule type" value="Genomic_DNA"/>
</dbReference>
<dbReference type="PANTHER" id="PTHR37180">
    <property type="entry name" value="PRECURSOR OF CEP14"/>
    <property type="match status" value="1"/>
</dbReference>
<dbReference type="GO" id="GO:0006995">
    <property type="term" value="P:cellular response to nitrogen starvation"/>
    <property type="evidence" value="ECO:0007669"/>
    <property type="project" value="InterPro"/>
</dbReference>
<comment type="caution">
    <text evidence="2">The sequence shown here is derived from an EMBL/GenBank/DDBJ whole genome shotgun (WGS) entry which is preliminary data.</text>
</comment>